<reference evidence="1 2" key="1">
    <citation type="submission" date="2020-08" db="EMBL/GenBank/DDBJ databases">
        <title>Genomic Encyclopedia of Type Strains, Phase IV (KMG-IV): sequencing the most valuable type-strain genomes for metagenomic binning, comparative biology and taxonomic classification.</title>
        <authorList>
            <person name="Goeker M."/>
        </authorList>
    </citation>
    <scope>NUCLEOTIDE SEQUENCE [LARGE SCALE GENOMIC DNA]</scope>
    <source>
        <strain evidence="1 2">DSM 100211</strain>
    </source>
</reference>
<comment type="caution">
    <text evidence="1">The sequence shown here is derived from an EMBL/GenBank/DDBJ whole genome shotgun (WGS) entry which is preliminary data.</text>
</comment>
<evidence type="ECO:0000313" key="2">
    <source>
        <dbReference type="Proteomes" id="UP000574761"/>
    </source>
</evidence>
<name>A0A7W6GLU3_9HYPH</name>
<sequence length="63" mass="7126">MDYKLILDIIRERRAGIDAIVLASERRGIAGHDETRTHPVHDSRHDPVYGLEEWACAAMPGPF</sequence>
<dbReference type="AlphaFoldDB" id="A0A7W6GLU3"/>
<proteinExistence type="predicted"/>
<dbReference type="RefSeq" id="WP_183807812.1">
    <property type="nucleotide sequence ID" value="NZ_JACIEE010000012.1"/>
</dbReference>
<accession>A0A7W6GLU3</accession>
<keyword evidence="2" id="KW-1185">Reference proteome</keyword>
<evidence type="ECO:0000313" key="1">
    <source>
        <dbReference type="EMBL" id="MBB3979578.1"/>
    </source>
</evidence>
<dbReference type="Proteomes" id="UP000574761">
    <property type="component" value="Unassembled WGS sequence"/>
</dbReference>
<dbReference type="EMBL" id="JACIEE010000012">
    <property type="protein sequence ID" value="MBB3979578.1"/>
    <property type="molecule type" value="Genomic_DNA"/>
</dbReference>
<organism evidence="1 2">
    <name type="scientific">Mycoplana azooxidifex</name>
    <dbReference type="NCBI Taxonomy" id="1636188"/>
    <lineage>
        <taxon>Bacteria</taxon>
        <taxon>Pseudomonadati</taxon>
        <taxon>Pseudomonadota</taxon>
        <taxon>Alphaproteobacteria</taxon>
        <taxon>Hyphomicrobiales</taxon>
        <taxon>Rhizobiaceae</taxon>
        <taxon>Mycoplana</taxon>
    </lineage>
</organism>
<gene>
    <name evidence="1" type="ORF">GGQ64_004822</name>
</gene>
<protein>
    <submittedName>
        <fullName evidence="1">Uncharacterized protein</fullName>
    </submittedName>
</protein>